<organism evidence="9 10">
    <name type="scientific">Hevea brasiliensis</name>
    <name type="common">Para rubber tree</name>
    <name type="synonym">Siphonia brasiliensis</name>
    <dbReference type="NCBI Taxonomy" id="3981"/>
    <lineage>
        <taxon>Eukaryota</taxon>
        <taxon>Viridiplantae</taxon>
        <taxon>Streptophyta</taxon>
        <taxon>Embryophyta</taxon>
        <taxon>Tracheophyta</taxon>
        <taxon>Spermatophyta</taxon>
        <taxon>Magnoliopsida</taxon>
        <taxon>eudicotyledons</taxon>
        <taxon>Gunneridae</taxon>
        <taxon>Pentapetalae</taxon>
        <taxon>rosids</taxon>
        <taxon>fabids</taxon>
        <taxon>Malpighiales</taxon>
        <taxon>Euphorbiaceae</taxon>
        <taxon>Crotonoideae</taxon>
        <taxon>Micrandreae</taxon>
        <taxon>Hevea</taxon>
    </lineage>
</organism>
<evidence type="ECO:0000256" key="6">
    <source>
        <dbReference type="ARBA" id="ARBA00057022"/>
    </source>
</evidence>
<comment type="similarity">
    <text evidence="1 7">Belongs to the iron/ascorbate-dependent oxidoreductase family.</text>
</comment>
<evidence type="ECO:0000256" key="5">
    <source>
        <dbReference type="ARBA" id="ARBA00023004"/>
    </source>
</evidence>
<comment type="caution">
    <text evidence="9">The sequence shown here is derived from an EMBL/GenBank/DDBJ whole genome shotgun (WGS) entry which is preliminary data.</text>
</comment>
<name>A0A6A6NAT9_HEVBR</name>
<evidence type="ECO:0000313" key="9">
    <source>
        <dbReference type="EMBL" id="KAF2323291.1"/>
    </source>
</evidence>
<dbReference type="Pfam" id="PF14226">
    <property type="entry name" value="DIOX_N"/>
    <property type="match status" value="1"/>
</dbReference>
<keyword evidence="2 7" id="KW-0479">Metal-binding</keyword>
<dbReference type="InterPro" id="IPR050231">
    <property type="entry name" value="Iron_ascorbate_oxido_reductase"/>
</dbReference>
<keyword evidence="3" id="KW-0223">Dioxygenase</keyword>
<gene>
    <name evidence="9" type="ORF">GH714_034483</name>
</gene>
<feature type="domain" description="Fe2OG dioxygenase" evidence="8">
    <location>
        <begin position="164"/>
        <end position="276"/>
    </location>
</feature>
<dbReference type="FunFam" id="2.60.120.330:FF:000022">
    <property type="entry name" value="Probable 2-oxoglutarate-dependent dioxygenase AOP1.2"/>
    <property type="match status" value="1"/>
</dbReference>
<dbReference type="InterPro" id="IPR044861">
    <property type="entry name" value="IPNS-like_FE2OG_OXY"/>
</dbReference>
<dbReference type="InterPro" id="IPR027443">
    <property type="entry name" value="IPNS-like_sf"/>
</dbReference>
<evidence type="ECO:0000256" key="1">
    <source>
        <dbReference type="ARBA" id="ARBA00008056"/>
    </source>
</evidence>
<evidence type="ECO:0000256" key="2">
    <source>
        <dbReference type="ARBA" id="ARBA00022723"/>
    </source>
</evidence>
<sequence>MGPLSSPLRLPVIDFSKENLRPGTSSWASTCKEVIQALEEYGCFEAVYDKVPLELHKTFFNLLEELYDLPLEIKRKNVSDIPYHGYVGNQPFTPSVYQGMGINNAATLEGTQDFTNAIWPNGNDDFCKTALHYSKLIAELEQMVMKMVFESYGVVQSHEDHQESITYLFRMMKYRVPEKDEDDVGVPIHTDKCFIAALHQNEVSGLELRTKDGQWIVFEPSSPSSFVVNAGDALMLHADAIDFSQAWANGRLHIPCHRVMMSGKETRYSIGLFASPKAGYLVKTPEKYVDEEHPLPYKPFDYVEFLKFRQSQAGYETALKSYHPFNAYCGV</sequence>
<evidence type="ECO:0000256" key="4">
    <source>
        <dbReference type="ARBA" id="ARBA00023002"/>
    </source>
</evidence>
<dbReference type="GO" id="GO:0046872">
    <property type="term" value="F:metal ion binding"/>
    <property type="evidence" value="ECO:0007669"/>
    <property type="project" value="UniProtKB-KW"/>
</dbReference>
<dbReference type="AlphaFoldDB" id="A0A6A6NAT9"/>
<proteinExistence type="inferred from homology"/>
<reference evidence="9 10" key="1">
    <citation type="journal article" date="2020" name="Mol. Plant">
        <title>The Chromosome-Based Rubber Tree Genome Provides New Insights into Spurge Genome Evolution and Rubber Biosynthesis.</title>
        <authorList>
            <person name="Liu J."/>
            <person name="Shi C."/>
            <person name="Shi C.C."/>
            <person name="Li W."/>
            <person name="Zhang Q.J."/>
            <person name="Zhang Y."/>
            <person name="Li K."/>
            <person name="Lu H.F."/>
            <person name="Shi C."/>
            <person name="Zhu S.T."/>
            <person name="Xiao Z.Y."/>
            <person name="Nan H."/>
            <person name="Yue Y."/>
            <person name="Zhu X.G."/>
            <person name="Wu Y."/>
            <person name="Hong X.N."/>
            <person name="Fan G.Y."/>
            <person name="Tong Y."/>
            <person name="Zhang D."/>
            <person name="Mao C.L."/>
            <person name="Liu Y.L."/>
            <person name="Hao S.J."/>
            <person name="Liu W.Q."/>
            <person name="Lv M.Q."/>
            <person name="Zhang H.B."/>
            <person name="Liu Y."/>
            <person name="Hu-Tang G.R."/>
            <person name="Wang J.P."/>
            <person name="Wang J.H."/>
            <person name="Sun Y.H."/>
            <person name="Ni S.B."/>
            <person name="Chen W.B."/>
            <person name="Zhang X.C."/>
            <person name="Jiao Y.N."/>
            <person name="Eichler E.E."/>
            <person name="Li G.H."/>
            <person name="Liu X."/>
            <person name="Gao L.Z."/>
        </authorList>
    </citation>
    <scope>NUCLEOTIDE SEQUENCE [LARGE SCALE GENOMIC DNA]</scope>
    <source>
        <strain evidence="10">cv. GT1</strain>
        <tissue evidence="9">Leaf</tissue>
    </source>
</reference>
<evidence type="ECO:0000256" key="7">
    <source>
        <dbReference type="RuleBase" id="RU003682"/>
    </source>
</evidence>
<comment type="function">
    <text evidence="6">Probable 2-oxoglutarate-dependent dioxygenase that may be involved in glucosinolates biosynthesis. May play a role in the production of aliphatic glucosinolates.</text>
</comment>
<accession>A0A6A6NAT9</accession>
<dbReference type="SUPFAM" id="SSF51197">
    <property type="entry name" value="Clavaminate synthase-like"/>
    <property type="match status" value="1"/>
</dbReference>
<keyword evidence="5 7" id="KW-0408">Iron</keyword>
<evidence type="ECO:0000313" key="10">
    <source>
        <dbReference type="Proteomes" id="UP000467840"/>
    </source>
</evidence>
<protein>
    <recommendedName>
        <fullName evidence="8">Fe2OG dioxygenase domain-containing protein</fullName>
    </recommendedName>
</protein>
<dbReference type="Gene3D" id="2.60.120.330">
    <property type="entry name" value="B-lactam Antibiotic, Isopenicillin N Synthase, Chain"/>
    <property type="match status" value="1"/>
</dbReference>
<dbReference type="InterPro" id="IPR005123">
    <property type="entry name" value="Oxoglu/Fe-dep_dioxygenase_dom"/>
</dbReference>
<evidence type="ECO:0000256" key="3">
    <source>
        <dbReference type="ARBA" id="ARBA00022964"/>
    </source>
</evidence>
<dbReference type="EMBL" id="JAAGAX010000002">
    <property type="protein sequence ID" value="KAF2323291.1"/>
    <property type="molecule type" value="Genomic_DNA"/>
</dbReference>
<evidence type="ECO:0000259" key="8">
    <source>
        <dbReference type="PROSITE" id="PS51471"/>
    </source>
</evidence>
<dbReference type="InterPro" id="IPR026992">
    <property type="entry name" value="DIOX_N"/>
</dbReference>
<dbReference type="Proteomes" id="UP000467840">
    <property type="component" value="Chromosome 11"/>
</dbReference>
<dbReference type="GO" id="GO:0051213">
    <property type="term" value="F:dioxygenase activity"/>
    <property type="evidence" value="ECO:0007669"/>
    <property type="project" value="UniProtKB-KW"/>
</dbReference>
<dbReference type="PANTHER" id="PTHR47990">
    <property type="entry name" value="2-OXOGLUTARATE (2OG) AND FE(II)-DEPENDENT OXYGENASE SUPERFAMILY PROTEIN-RELATED"/>
    <property type="match status" value="1"/>
</dbReference>
<dbReference type="Pfam" id="PF03171">
    <property type="entry name" value="2OG-FeII_Oxy"/>
    <property type="match status" value="1"/>
</dbReference>
<keyword evidence="4 7" id="KW-0560">Oxidoreductase</keyword>
<dbReference type="PROSITE" id="PS51471">
    <property type="entry name" value="FE2OG_OXY"/>
    <property type="match status" value="1"/>
</dbReference>
<keyword evidence="10" id="KW-1185">Reference proteome</keyword>